<name>A0A2A6JDA4_9HYPH</name>
<dbReference type="AlphaFoldDB" id="A0A2A6JDA4"/>
<gene>
    <name evidence="2" type="ORF">CO666_09615</name>
</gene>
<proteinExistence type="predicted"/>
<feature type="transmembrane region" description="Helical" evidence="1">
    <location>
        <begin position="39"/>
        <end position="62"/>
    </location>
</feature>
<protein>
    <submittedName>
        <fullName evidence="2">Uncharacterized protein</fullName>
    </submittedName>
</protein>
<keyword evidence="1" id="KW-0812">Transmembrane</keyword>
<dbReference type="Proteomes" id="UP000220768">
    <property type="component" value="Unassembled WGS sequence"/>
</dbReference>
<reference evidence="2 3" key="1">
    <citation type="submission" date="2017-09" db="EMBL/GenBank/DDBJ databases">
        <title>Comparative genomics of rhizobia isolated from Phaseolus vulgaris in China.</title>
        <authorList>
            <person name="Tong W."/>
        </authorList>
    </citation>
    <scope>NUCLEOTIDE SEQUENCE [LARGE SCALE GENOMIC DNA]</scope>
    <source>
        <strain evidence="2 3">C5</strain>
    </source>
</reference>
<evidence type="ECO:0000313" key="2">
    <source>
        <dbReference type="EMBL" id="PDT04141.1"/>
    </source>
</evidence>
<keyword evidence="1" id="KW-1133">Transmembrane helix</keyword>
<evidence type="ECO:0000256" key="1">
    <source>
        <dbReference type="SAM" id="Phobius"/>
    </source>
</evidence>
<dbReference type="EMBL" id="NWSV01000005">
    <property type="protein sequence ID" value="PDT04141.1"/>
    <property type="molecule type" value="Genomic_DNA"/>
</dbReference>
<organism evidence="2 3">
    <name type="scientific">Rhizobium chutanense</name>
    <dbReference type="NCBI Taxonomy" id="2035448"/>
    <lineage>
        <taxon>Bacteria</taxon>
        <taxon>Pseudomonadati</taxon>
        <taxon>Pseudomonadota</taxon>
        <taxon>Alphaproteobacteria</taxon>
        <taxon>Hyphomicrobiales</taxon>
        <taxon>Rhizobiaceae</taxon>
        <taxon>Rhizobium/Agrobacterium group</taxon>
        <taxon>Rhizobium</taxon>
    </lineage>
</organism>
<keyword evidence="1" id="KW-0472">Membrane</keyword>
<comment type="caution">
    <text evidence="2">The sequence shown here is derived from an EMBL/GenBank/DDBJ whole genome shotgun (WGS) entry which is preliminary data.</text>
</comment>
<keyword evidence="3" id="KW-1185">Reference proteome</keyword>
<sequence>MILLASLLALQLSAPYVWFMRSIFRGIVVLGGGLGLAGVAAPPVSVIYVLGFLAAVVLLHALGKAFARSIVSIDDGYGPIATRTDGGFTAFSGLGVGAGVL</sequence>
<evidence type="ECO:0000313" key="3">
    <source>
        <dbReference type="Proteomes" id="UP000220768"/>
    </source>
</evidence>
<accession>A0A2A6JDA4</accession>